<dbReference type="AlphaFoldDB" id="A0AAW2L3F9"/>
<evidence type="ECO:0000313" key="1">
    <source>
        <dbReference type="EMBL" id="KAL0313802.1"/>
    </source>
</evidence>
<reference evidence="1" key="2">
    <citation type="journal article" date="2024" name="Plant">
        <title>Genomic evolution and insights into agronomic trait innovations of Sesamum species.</title>
        <authorList>
            <person name="Miao H."/>
            <person name="Wang L."/>
            <person name="Qu L."/>
            <person name="Liu H."/>
            <person name="Sun Y."/>
            <person name="Le M."/>
            <person name="Wang Q."/>
            <person name="Wei S."/>
            <person name="Zheng Y."/>
            <person name="Lin W."/>
            <person name="Duan Y."/>
            <person name="Cao H."/>
            <person name="Xiong S."/>
            <person name="Wang X."/>
            <person name="Wei L."/>
            <person name="Li C."/>
            <person name="Ma Q."/>
            <person name="Ju M."/>
            <person name="Zhao R."/>
            <person name="Li G."/>
            <person name="Mu C."/>
            <person name="Tian Q."/>
            <person name="Mei H."/>
            <person name="Zhang T."/>
            <person name="Gao T."/>
            <person name="Zhang H."/>
        </authorList>
    </citation>
    <scope>NUCLEOTIDE SEQUENCE</scope>
    <source>
        <strain evidence="1">G01</strain>
    </source>
</reference>
<protein>
    <recommendedName>
        <fullName evidence="2">Anthocyanidin synthase</fullName>
    </recommendedName>
</protein>
<name>A0AAW2L3F9_9LAMI</name>
<sequence length="66" mass="7204">MGAPIEERAGIPFTEGVMADELPMNYRTPAIAEYDGTIDPDAALLDRDFFKSLAKKLATKFDALLA</sequence>
<dbReference type="EMBL" id="JACGWK010000015">
    <property type="protein sequence ID" value="KAL0313802.1"/>
    <property type="molecule type" value="Genomic_DNA"/>
</dbReference>
<comment type="caution">
    <text evidence="1">The sequence shown here is derived from an EMBL/GenBank/DDBJ whole genome shotgun (WGS) entry which is preliminary data.</text>
</comment>
<organism evidence="1">
    <name type="scientific">Sesamum angustifolium</name>
    <dbReference type="NCBI Taxonomy" id="2727405"/>
    <lineage>
        <taxon>Eukaryota</taxon>
        <taxon>Viridiplantae</taxon>
        <taxon>Streptophyta</taxon>
        <taxon>Embryophyta</taxon>
        <taxon>Tracheophyta</taxon>
        <taxon>Spermatophyta</taxon>
        <taxon>Magnoliopsida</taxon>
        <taxon>eudicotyledons</taxon>
        <taxon>Gunneridae</taxon>
        <taxon>Pentapetalae</taxon>
        <taxon>asterids</taxon>
        <taxon>lamiids</taxon>
        <taxon>Lamiales</taxon>
        <taxon>Pedaliaceae</taxon>
        <taxon>Sesamum</taxon>
    </lineage>
</organism>
<evidence type="ECO:0008006" key="2">
    <source>
        <dbReference type="Google" id="ProtNLM"/>
    </source>
</evidence>
<reference evidence="1" key="1">
    <citation type="submission" date="2020-06" db="EMBL/GenBank/DDBJ databases">
        <authorList>
            <person name="Li T."/>
            <person name="Hu X."/>
            <person name="Zhang T."/>
            <person name="Song X."/>
            <person name="Zhang H."/>
            <person name="Dai N."/>
            <person name="Sheng W."/>
            <person name="Hou X."/>
            <person name="Wei L."/>
        </authorList>
    </citation>
    <scope>NUCLEOTIDE SEQUENCE</scope>
    <source>
        <strain evidence="1">G01</strain>
        <tissue evidence="1">Leaf</tissue>
    </source>
</reference>
<proteinExistence type="predicted"/>
<accession>A0AAW2L3F9</accession>
<gene>
    <name evidence="1" type="ORF">Sangu_2224600</name>
</gene>